<dbReference type="AlphaFoldDB" id="A0A6C0EAJ9"/>
<protein>
    <submittedName>
        <fullName evidence="1">Uncharacterized protein</fullName>
    </submittedName>
</protein>
<evidence type="ECO:0000313" key="1">
    <source>
        <dbReference type="EMBL" id="QHT26156.1"/>
    </source>
</evidence>
<accession>A0A6C0EAJ9</accession>
<sequence length="208" mass="24796">MDKKTYNKISVQFNIFTFDRVNKSNPQDEFECSVNTTIQKYLEYMVLKIKKYAEEGLYFDIMPVFVTLKWKNKTKQLETKSKHIYAMFKEVDDKIKLYVDTEKNTFAEHYNKLSDKLKMRLELRSVDDKFFVQAFKEVKGEYKLQSHWTLTGCKLIFHLGVISNNVNKKLLTENICDYEPNIRLKRELINLNEISKYVNNVINKKLTG</sequence>
<name>A0A6C0EAJ9_9ZZZZ</name>
<organism evidence="1">
    <name type="scientific">viral metagenome</name>
    <dbReference type="NCBI Taxonomy" id="1070528"/>
    <lineage>
        <taxon>unclassified sequences</taxon>
        <taxon>metagenomes</taxon>
        <taxon>organismal metagenomes</taxon>
    </lineage>
</organism>
<dbReference type="EMBL" id="MN739779">
    <property type="protein sequence ID" value="QHT26156.1"/>
    <property type="molecule type" value="Genomic_DNA"/>
</dbReference>
<reference evidence="1" key="1">
    <citation type="journal article" date="2020" name="Nature">
        <title>Giant virus diversity and host interactions through global metagenomics.</title>
        <authorList>
            <person name="Schulz F."/>
            <person name="Roux S."/>
            <person name="Paez-Espino D."/>
            <person name="Jungbluth S."/>
            <person name="Walsh D.A."/>
            <person name="Denef V.J."/>
            <person name="McMahon K.D."/>
            <person name="Konstantinidis K.T."/>
            <person name="Eloe-Fadrosh E.A."/>
            <person name="Kyrpides N.C."/>
            <person name="Woyke T."/>
        </authorList>
    </citation>
    <scope>NUCLEOTIDE SEQUENCE</scope>
    <source>
        <strain evidence="1">GVMAG-M-3300023179-27</strain>
    </source>
</reference>
<proteinExistence type="predicted"/>